<gene>
    <name evidence="1" type="ORF">OVA965_LOCUS27773</name>
    <name evidence="2" type="ORF">TMI583_LOCUS28522</name>
</gene>
<accession>A0A8S2EY55</accession>
<name>A0A8S2EY55_9BILA</name>
<dbReference type="EMBL" id="CAJNOK010018526">
    <property type="protein sequence ID" value="CAF1283922.1"/>
    <property type="molecule type" value="Genomic_DNA"/>
</dbReference>
<dbReference type="Proteomes" id="UP000677228">
    <property type="component" value="Unassembled WGS sequence"/>
</dbReference>
<evidence type="ECO:0000313" key="1">
    <source>
        <dbReference type="EMBL" id="CAF1283922.1"/>
    </source>
</evidence>
<comment type="caution">
    <text evidence="1">The sequence shown here is derived from an EMBL/GenBank/DDBJ whole genome shotgun (WGS) entry which is preliminary data.</text>
</comment>
<dbReference type="AlphaFoldDB" id="A0A8S2EY55"/>
<organism evidence="1 3">
    <name type="scientific">Didymodactylos carnosus</name>
    <dbReference type="NCBI Taxonomy" id="1234261"/>
    <lineage>
        <taxon>Eukaryota</taxon>
        <taxon>Metazoa</taxon>
        <taxon>Spiralia</taxon>
        <taxon>Gnathifera</taxon>
        <taxon>Rotifera</taxon>
        <taxon>Eurotatoria</taxon>
        <taxon>Bdelloidea</taxon>
        <taxon>Philodinida</taxon>
        <taxon>Philodinidae</taxon>
        <taxon>Didymodactylos</taxon>
    </lineage>
</organism>
<evidence type="ECO:0000313" key="3">
    <source>
        <dbReference type="Proteomes" id="UP000677228"/>
    </source>
</evidence>
<protein>
    <submittedName>
        <fullName evidence="1">Uncharacterized protein</fullName>
    </submittedName>
</protein>
<dbReference type="EMBL" id="CAJOBA010040093">
    <property type="protein sequence ID" value="CAF4088860.1"/>
    <property type="molecule type" value="Genomic_DNA"/>
</dbReference>
<sequence>MIKKEILRDSLDFDGSANKSSLAIDRTNENRNEIPLSSLRPRQALSSYTPLLSSTNISLSQPVSHRILPARNHLVILLTPQQPIPNNHHPAAVQQIIPPITSRPTACPNVEMNFFEKVHFSSKKSGFELFRKRI</sequence>
<reference evidence="1" key="1">
    <citation type="submission" date="2021-02" db="EMBL/GenBank/DDBJ databases">
        <authorList>
            <person name="Nowell W R."/>
        </authorList>
    </citation>
    <scope>NUCLEOTIDE SEQUENCE</scope>
</reference>
<evidence type="ECO:0000313" key="2">
    <source>
        <dbReference type="EMBL" id="CAF4088860.1"/>
    </source>
</evidence>
<dbReference type="Proteomes" id="UP000682733">
    <property type="component" value="Unassembled WGS sequence"/>
</dbReference>
<proteinExistence type="predicted"/>